<dbReference type="InterPro" id="IPR000873">
    <property type="entry name" value="AMP-dep_synth/lig_dom"/>
</dbReference>
<dbReference type="PROSITE" id="PS50075">
    <property type="entry name" value="CARRIER"/>
    <property type="match status" value="1"/>
</dbReference>
<dbReference type="Gene3D" id="3.40.50.720">
    <property type="entry name" value="NAD(P)-binding Rossmann-like Domain"/>
    <property type="match status" value="1"/>
</dbReference>
<dbReference type="InterPro" id="IPR036291">
    <property type="entry name" value="NAD(P)-bd_dom_sf"/>
</dbReference>
<dbReference type="InterPro" id="IPR010080">
    <property type="entry name" value="Thioester_reductase-like_dom"/>
</dbReference>
<dbReference type="InterPro" id="IPR045851">
    <property type="entry name" value="AMP-bd_C_sf"/>
</dbReference>
<dbReference type="Pfam" id="PF13193">
    <property type="entry name" value="AMP-binding_C"/>
    <property type="match status" value="1"/>
</dbReference>
<dbReference type="PANTHER" id="PTHR44845">
    <property type="entry name" value="CARRIER DOMAIN-CONTAINING PROTEIN"/>
    <property type="match status" value="1"/>
</dbReference>
<evidence type="ECO:0000256" key="3">
    <source>
        <dbReference type="ARBA" id="ARBA00022553"/>
    </source>
</evidence>
<evidence type="ECO:0000313" key="6">
    <source>
        <dbReference type="Proteomes" id="UP001225034"/>
    </source>
</evidence>
<dbReference type="CDD" id="cd12117">
    <property type="entry name" value="A_NRPS_Srf_like"/>
    <property type="match status" value="1"/>
</dbReference>
<evidence type="ECO:0000313" key="5">
    <source>
        <dbReference type="EMBL" id="MDQ0208337.1"/>
    </source>
</evidence>
<organism evidence="5 6">
    <name type="scientific">Alkalicoccobacillus murimartini</name>
    <dbReference type="NCBI Taxonomy" id="171685"/>
    <lineage>
        <taxon>Bacteria</taxon>
        <taxon>Bacillati</taxon>
        <taxon>Bacillota</taxon>
        <taxon>Bacilli</taxon>
        <taxon>Bacillales</taxon>
        <taxon>Bacillaceae</taxon>
        <taxon>Alkalicoccobacillus</taxon>
    </lineage>
</organism>
<dbReference type="Gene3D" id="2.30.38.10">
    <property type="entry name" value="Luciferase, Domain 3"/>
    <property type="match status" value="1"/>
</dbReference>
<dbReference type="InterPro" id="IPR036736">
    <property type="entry name" value="ACP-like_sf"/>
</dbReference>
<keyword evidence="3" id="KW-0597">Phosphoprotein</keyword>
<dbReference type="RefSeq" id="WP_306984331.1">
    <property type="nucleotide sequence ID" value="NZ_JAUSUA010000005.1"/>
</dbReference>
<protein>
    <submittedName>
        <fullName evidence="5">Amino acid adenylation domain-containing protein/thioester reductase-like protein</fullName>
    </submittedName>
</protein>
<dbReference type="InterPro" id="IPR010071">
    <property type="entry name" value="AA_adenyl_dom"/>
</dbReference>
<gene>
    <name evidence="5" type="ORF">J2S05_003148</name>
</gene>
<dbReference type="NCBIfam" id="TIGR01746">
    <property type="entry name" value="Thioester-redct"/>
    <property type="match status" value="1"/>
</dbReference>
<name>A0ABT9YKF2_9BACI</name>
<dbReference type="SUPFAM" id="SSF51735">
    <property type="entry name" value="NAD(P)-binding Rossmann-fold domains"/>
    <property type="match status" value="1"/>
</dbReference>
<dbReference type="Proteomes" id="UP001225034">
    <property type="component" value="Unassembled WGS sequence"/>
</dbReference>
<comment type="caution">
    <text evidence="5">The sequence shown here is derived from an EMBL/GenBank/DDBJ whole genome shotgun (WGS) entry which is preliminary data.</text>
</comment>
<dbReference type="Pfam" id="PF00550">
    <property type="entry name" value="PP-binding"/>
    <property type="match status" value="1"/>
</dbReference>
<dbReference type="NCBIfam" id="TIGR01733">
    <property type="entry name" value="AA-adenyl-dom"/>
    <property type="match status" value="1"/>
</dbReference>
<dbReference type="Gene3D" id="1.10.1200.10">
    <property type="entry name" value="ACP-like"/>
    <property type="match status" value="1"/>
</dbReference>
<dbReference type="SUPFAM" id="SSF56801">
    <property type="entry name" value="Acetyl-CoA synthetase-like"/>
    <property type="match status" value="1"/>
</dbReference>
<evidence type="ECO:0000256" key="1">
    <source>
        <dbReference type="ARBA" id="ARBA00006432"/>
    </source>
</evidence>
<dbReference type="SUPFAM" id="SSF47336">
    <property type="entry name" value="ACP-like"/>
    <property type="match status" value="1"/>
</dbReference>
<keyword evidence="6" id="KW-1185">Reference proteome</keyword>
<dbReference type="Pfam" id="PF07993">
    <property type="entry name" value="NAD_binding_4"/>
    <property type="match status" value="1"/>
</dbReference>
<dbReference type="PROSITE" id="PS00455">
    <property type="entry name" value="AMP_BINDING"/>
    <property type="match status" value="1"/>
</dbReference>
<dbReference type="Gene3D" id="3.40.50.980">
    <property type="match status" value="2"/>
</dbReference>
<dbReference type="CDD" id="cd05235">
    <property type="entry name" value="SDR_e1"/>
    <property type="match status" value="1"/>
</dbReference>
<proteinExistence type="inferred from homology"/>
<accession>A0ABT9YKF2</accession>
<dbReference type="InterPro" id="IPR025110">
    <property type="entry name" value="AMP-bd_C"/>
</dbReference>
<dbReference type="InterPro" id="IPR009081">
    <property type="entry name" value="PP-bd_ACP"/>
</dbReference>
<dbReference type="PANTHER" id="PTHR44845:SF6">
    <property type="entry name" value="BETA-ALANINE-ACTIVATING ENZYME"/>
    <property type="match status" value="1"/>
</dbReference>
<reference evidence="5 6" key="1">
    <citation type="submission" date="2023-07" db="EMBL/GenBank/DDBJ databases">
        <title>Genomic Encyclopedia of Type Strains, Phase IV (KMG-IV): sequencing the most valuable type-strain genomes for metagenomic binning, comparative biology and taxonomic classification.</title>
        <authorList>
            <person name="Goeker M."/>
        </authorList>
    </citation>
    <scope>NUCLEOTIDE SEQUENCE [LARGE SCALE GENOMIC DNA]</scope>
    <source>
        <strain evidence="5 6">DSM 19154</strain>
    </source>
</reference>
<dbReference type="Gene3D" id="3.30.300.30">
    <property type="match status" value="1"/>
</dbReference>
<dbReference type="InterPro" id="IPR020845">
    <property type="entry name" value="AMP-binding_CS"/>
</dbReference>
<dbReference type="EMBL" id="JAUSUA010000005">
    <property type="protein sequence ID" value="MDQ0208337.1"/>
    <property type="molecule type" value="Genomic_DNA"/>
</dbReference>
<comment type="similarity">
    <text evidence="1">Belongs to the ATP-dependent AMP-binding enzyme family.</text>
</comment>
<evidence type="ECO:0000256" key="2">
    <source>
        <dbReference type="ARBA" id="ARBA00022450"/>
    </source>
</evidence>
<evidence type="ECO:0000259" key="4">
    <source>
        <dbReference type="PROSITE" id="PS50075"/>
    </source>
</evidence>
<feature type="domain" description="Carrier" evidence="4">
    <location>
        <begin position="508"/>
        <end position="583"/>
    </location>
</feature>
<keyword evidence="2" id="KW-0596">Phosphopantetheine</keyword>
<sequence length="999" mass="112921">MMKQSLKDIFSMQVYERPEHIALTFGHTQMTYEELDKSSNRLANYLLEHGVKKGQLIGFSLDRSPQLIVAILATVKIGCIYVPIDSKYPQERIEFMSDDSGITILITTSSTLEQMPYLQIATVLLDREANQINLTKATPPNINIEPLDLAYIMYTSGSTGTPKGVAIPNQAIIRLVKETNYFQIDHHQTVGHFATTSFDASTFEIWGALLNGAKLAISKPGPITPESVGEIVRDNNVSIMFLTTGLFNLMIDEQIDDLTDVKYLISGGEVMAPHIAKKAVEILHNTQIFNAYGPTENCVFSTAFELTDNMNFSDSIPIGKVINGTSMIIVNEQLNIVDDGQLGELLLGGKGLASGYWNRENLTKEKFISLESETFYRTGDLVRKLPDGNIEYLGRMDQQVKIRGFRIELTEIENHIMQNGDIKRCSVNVQESIPGDKRLVSYLVPFDQKTFDLKKLKFYLKQKMPDYMIPSNYVILDSLPLTNNGKVDRDALSNILFTRPNFEVPYKAPHTEMEQHLVQIWQDILKIDKVGVDDDFFELGGNSLLAARATISMKEVLHTTLPSSVLYKHSTICKISSFINNRSTETYLETLNLNNEIQLEKRISPPTEFIPTLYTQKAIFLTGATGFLGAFLIKEFLEHNEDTDIYCLVRASSAEEGLRRIKNNMEKYGIWLDTYEPKIIPIAGHLDRPMFGLTREGFDQLAKTIDVIYHNGAKVNYVHTYDLHKSANVTGTQTILELACTSILKPVHYLSTISVFGPIGYFTDVKELKEDSDLEISEPFIYKDMGYAQSKWVAENVMWEANKRGIPMTVFRPGFIMGDSNTGVNNTEDYVARMIKGCIQLGTYPHLPRQRKEFVPVNFVAKAIREICLNPNNFGKAYHLTPPAQSIDLEDFFIEINSTFGYSLKEVSYKEWVSQLIQDTKNSSDNALTPFLTLLSEELYKGKTAFELYENMPSYNSINTIKALSESGMTLPVMDKKLLITYFNYMKKIGFISSPLLRV</sequence>
<dbReference type="Pfam" id="PF00501">
    <property type="entry name" value="AMP-binding"/>
    <property type="match status" value="1"/>
</dbReference>
<dbReference type="InterPro" id="IPR013120">
    <property type="entry name" value="FAR_NAD-bd"/>
</dbReference>